<dbReference type="CDD" id="cd02163">
    <property type="entry name" value="PPAT"/>
    <property type="match status" value="1"/>
</dbReference>
<dbReference type="InterPro" id="IPR001980">
    <property type="entry name" value="PPAT"/>
</dbReference>
<keyword evidence="3" id="KW-0963">Cytoplasm</keyword>
<dbReference type="EMBL" id="CAESAO010000017">
    <property type="protein sequence ID" value="CAB4338087.1"/>
    <property type="molecule type" value="Genomic_DNA"/>
</dbReference>
<keyword evidence="4" id="KW-0808">Transferase</keyword>
<dbReference type="GO" id="GO:0015937">
    <property type="term" value="P:coenzyme A biosynthetic process"/>
    <property type="evidence" value="ECO:0007669"/>
    <property type="project" value="UniProtKB-KW"/>
</dbReference>
<evidence type="ECO:0000256" key="8">
    <source>
        <dbReference type="ARBA" id="ARBA00022842"/>
    </source>
</evidence>
<keyword evidence="9" id="KW-0173">Coenzyme A biosynthesis</keyword>
<evidence type="ECO:0000256" key="1">
    <source>
        <dbReference type="ARBA" id="ARBA00012392"/>
    </source>
</evidence>
<dbReference type="NCBIfam" id="TIGR00125">
    <property type="entry name" value="cyt_tran_rel"/>
    <property type="match status" value="1"/>
</dbReference>
<dbReference type="GO" id="GO:0004595">
    <property type="term" value="F:pantetheine-phosphate adenylyltransferase activity"/>
    <property type="evidence" value="ECO:0007669"/>
    <property type="project" value="UniProtKB-EC"/>
</dbReference>
<keyword evidence="6" id="KW-0547">Nucleotide-binding</keyword>
<gene>
    <name evidence="12" type="ORF">UFOPK3522_00345</name>
    <name evidence="13" type="ORF">UFOPK4175_00713</name>
</gene>
<evidence type="ECO:0000256" key="6">
    <source>
        <dbReference type="ARBA" id="ARBA00022741"/>
    </source>
</evidence>
<dbReference type="AlphaFoldDB" id="A0A6J5ZAM7"/>
<dbReference type="Gene3D" id="3.40.50.620">
    <property type="entry name" value="HUPs"/>
    <property type="match status" value="1"/>
</dbReference>
<dbReference type="PANTHER" id="PTHR21342:SF1">
    <property type="entry name" value="PHOSPHOPANTETHEINE ADENYLYLTRANSFERASE"/>
    <property type="match status" value="1"/>
</dbReference>
<keyword evidence="5" id="KW-0548">Nucleotidyltransferase</keyword>
<dbReference type="NCBIfam" id="TIGR01510">
    <property type="entry name" value="coaD_prev_kdtB"/>
    <property type="match status" value="1"/>
</dbReference>
<evidence type="ECO:0000256" key="10">
    <source>
        <dbReference type="ARBA" id="ARBA00029346"/>
    </source>
</evidence>
<name>A0A6J5ZAM7_9ZZZZ</name>
<dbReference type="PANTHER" id="PTHR21342">
    <property type="entry name" value="PHOSPHOPANTETHEINE ADENYLYLTRANSFERASE"/>
    <property type="match status" value="1"/>
</dbReference>
<dbReference type="InterPro" id="IPR014729">
    <property type="entry name" value="Rossmann-like_a/b/a_fold"/>
</dbReference>
<evidence type="ECO:0000256" key="3">
    <source>
        <dbReference type="ARBA" id="ARBA00022490"/>
    </source>
</evidence>
<evidence type="ECO:0000256" key="4">
    <source>
        <dbReference type="ARBA" id="ARBA00022679"/>
    </source>
</evidence>
<organism evidence="12">
    <name type="scientific">freshwater metagenome</name>
    <dbReference type="NCBI Taxonomy" id="449393"/>
    <lineage>
        <taxon>unclassified sequences</taxon>
        <taxon>metagenomes</taxon>
        <taxon>ecological metagenomes</taxon>
    </lineage>
</organism>
<dbReference type="PRINTS" id="PR01020">
    <property type="entry name" value="LPSBIOSNTHSS"/>
</dbReference>
<dbReference type="EC" id="2.7.7.3" evidence="1"/>
<reference evidence="12" key="1">
    <citation type="submission" date="2020-05" db="EMBL/GenBank/DDBJ databases">
        <authorList>
            <person name="Chiriac C."/>
            <person name="Salcher M."/>
            <person name="Ghai R."/>
            <person name="Kavagutti S V."/>
        </authorList>
    </citation>
    <scope>NUCLEOTIDE SEQUENCE</scope>
</reference>
<evidence type="ECO:0000313" key="13">
    <source>
        <dbReference type="EMBL" id="CAB5034742.1"/>
    </source>
</evidence>
<dbReference type="EMBL" id="CAFBPX010000114">
    <property type="protein sequence ID" value="CAB5034742.1"/>
    <property type="molecule type" value="Genomic_DNA"/>
</dbReference>
<sequence length="165" mass="18122">MTNPKKIAVCPGSYDPITRGHVDVIARAAEIFDEVVVAVVNHPVRKGSTLFSIDERISFIEDATADLPSVRAASFDTLIVDFAREIGAKTIVKGLRAISDFEYETEMNQLNRQQAPDVESLYMMASPQYSFISSSGIKELAIFGGTIDELVTPKVAARLKEELAR</sequence>
<dbReference type="HAMAP" id="MF_00151">
    <property type="entry name" value="PPAT_bact"/>
    <property type="match status" value="1"/>
</dbReference>
<feature type="domain" description="Cytidyltransferase-like" evidence="11">
    <location>
        <begin position="9"/>
        <end position="139"/>
    </location>
</feature>
<dbReference type="Pfam" id="PF01467">
    <property type="entry name" value="CTP_transf_like"/>
    <property type="match status" value="1"/>
</dbReference>
<evidence type="ECO:0000256" key="7">
    <source>
        <dbReference type="ARBA" id="ARBA00022840"/>
    </source>
</evidence>
<evidence type="ECO:0000256" key="5">
    <source>
        <dbReference type="ARBA" id="ARBA00022695"/>
    </source>
</evidence>
<evidence type="ECO:0000256" key="2">
    <source>
        <dbReference type="ARBA" id="ARBA00013868"/>
    </source>
</evidence>
<dbReference type="SUPFAM" id="SSF52374">
    <property type="entry name" value="Nucleotidylyl transferase"/>
    <property type="match status" value="1"/>
</dbReference>
<evidence type="ECO:0000256" key="9">
    <source>
        <dbReference type="ARBA" id="ARBA00022993"/>
    </source>
</evidence>
<dbReference type="InterPro" id="IPR004821">
    <property type="entry name" value="Cyt_trans-like"/>
</dbReference>
<keyword evidence="7" id="KW-0067">ATP-binding</keyword>
<dbReference type="GO" id="GO:0005524">
    <property type="term" value="F:ATP binding"/>
    <property type="evidence" value="ECO:0007669"/>
    <property type="project" value="UniProtKB-KW"/>
</dbReference>
<evidence type="ECO:0000259" key="11">
    <source>
        <dbReference type="Pfam" id="PF01467"/>
    </source>
</evidence>
<accession>A0A6J5ZAM7</accession>
<proteinExistence type="inferred from homology"/>
<comment type="catalytic activity">
    <reaction evidence="10">
        <text>(R)-4'-phosphopantetheine + ATP + H(+) = 3'-dephospho-CoA + diphosphate</text>
        <dbReference type="Rhea" id="RHEA:19801"/>
        <dbReference type="ChEBI" id="CHEBI:15378"/>
        <dbReference type="ChEBI" id="CHEBI:30616"/>
        <dbReference type="ChEBI" id="CHEBI:33019"/>
        <dbReference type="ChEBI" id="CHEBI:57328"/>
        <dbReference type="ChEBI" id="CHEBI:61723"/>
        <dbReference type="EC" id="2.7.7.3"/>
    </reaction>
</comment>
<evidence type="ECO:0000313" key="12">
    <source>
        <dbReference type="EMBL" id="CAB4338087.1"/>
    </source>
</evidence>
<keyword evidence="8" id="KW-0460">Magnesium</keyword>
<protein>
    <recommendedName>
        <fullName evidence="2">Phosphopantetheine adenylyltransferase</fullName>
        <ecNumber evidence="1">2.7.7.3</ecNumber>
    </recommendedName>
</protein>